<evidence type="ECO:0000259" key="5">
    <source>
        <dbReference type="Pfam" id="PF08386"/>
    </source>
</evidence>
<dbReference type="Gene3D" id="3.40.50.1820">
    <property type="entry name" value="alpha/beta hydrolase"/>
    <property type="match status" value="1"/>
</dbReference>
<keyword evidence="7" id="KW-1185">Reference proteome</keyword>
<dbReference type="AlphaFoldDB" id="A0A1H1X047"/>
<name>A0A1H1X047_9ACTN</name>
<evidence type="ECO:0000313" key="6">
    <source>
        <dbReference type="EMBL" id="SDT02026.1"/>
    </source>
</evidence>
<keyword evidence="2" id="KW-0732">Signal</keyword>
<dbReference type="GO" id="GO:0016787">
    <property type="term" value="F:hydrolase activity"/>
    <property type="evidence" value="ECO:0007669"/>
    <property type="project" value="UniProtKB-KW"/>
</dbReference>
<organism evidence="6 7">
    <name type="scientific">Microlunatus soli</name>
    <dbReference type="NCBI Taxonomy" id="630515"/>
    <lineage>
        <taxon>Bacteria</taxon>
        <taxon>Bacillati</taxon>
        <taxon>Actinomycetota</taxon>
        <taxon>Actinomycetes</taxon>
        <taxon>Propionibacteriales</taxon>
        <taxon>Propionibacteriaceae</taxon>
        <taxon>Microlunatus</taxon>
    </lineage>
</organism>
<evidence type="ECO:0000313" key="7">
    <source>
        <dbReference type="Proteomes" id="UP000199103"/>
    </source>
</evidence>
<dbReference type="EMBL" id="LT629772">
    <property type="protein sequence ID" value="SDT02026.1"/>
    <property type="molecule type" value="Genomic_DNA"/>
</dbReference>
<accession>A0A1H1X047</accession>
<dbReference type="Pfam" id="PF08386">
    <property type="entry name" value="Abhydrolase_4"/>
    <property type="match status" value="1"/>
</dbReference>
<evidence type="ECO:0000259" key="4">
    <source>
        <dbReference type="Pfam" id="PF00561"/>
    </source>
</evidence>
<feature type="domain" description="Peptidase S33 tripeptidyl aminopeptidase-like C-terminal" evidence="5">
    <location>
        <begin position="429"/>
        <end position="532"/>
    </location>
</feature>
<evidence type="ECO:0000256" key="2">
    <source>
        <dbReference type="ARBA" id="ARBA00022729"/>
    </source>
</evidence>
<dbReference type="InterPro" id="IPR051601">
    <property type="entry name" value="Serine_prot/Carboxylest_S33"/>
</dbReference>
<dbReference type="STRING" id="630515.SAMN04489812_3856"/>
<sequence length="576" mass="62029">MLAALLCLVPGVGNLPTARAEPAPSDKTSAKEAKRVDSVPTPRLNWYPCNDYDGAQCATVKLPLDYDKPNGAKVELALLKMPATDPDHKVGSIFVNPGGPGGSAVDFAASAPYLFNRSITGKFDVIGIDPRGIGSSDQVTCFPDARRQQRVLNKLDMAFPVKNKQVTRYSSGSEELGKACSDYGKKLAGAMSTAEDARDMDVIRRAVGDRQLTYIGFSYGTYLGQVYATMFPDRVRSMVIDGVLDPVAWAGTAATRDTPQTLRVPSGEGSYRALKEMLRRCDAVGSKKCSFASTVDDQTTLQKFDALAALMRKKPIVIDDVEGNPYSVDYATMISTVLDDLYDPAGSEPLTDNLSLLWKFSGLEKNAVAIPAADQAAARKRFGRAAKPYGFPYDNSLEAFTGVLCTDSMNPSKVSAWPPAIKQADPAAKYFGELWAWSSAPCAGSTWTVTDEDAYRGPFDKKTAGPVLVIGDYWDPATNYKSAVAAAGLLGNSRLLLSDSWGHTAYGTSACVNQAVTTTLRSVKLPAKGTRCVGDVQPFTDPQTPEMAQRRTQRVTGIDPAAVDSALRDHRMPGRF</sequence>
<evidence type="ECO:0000256" key="1">
    <source>
        <dbReference type="ARBA" id="ARBA00010088"/>
    </source>
</evidence>
<proteinExistence type="inferred from homology"/>
<dbReference type="Pfam" id="PF00561">
    <property type="entry name" value="Abhydrolase_1"/>
    <property type="match status" value="1"/>
</dbReference>
<dbReference type="Proteomes" id="UP000199103">
    <property type="component" value="Chromosome I"/>
</dbReference>
<protein>
    <submittedName>
        <fullName evidence="6">TAP-like protein</fullName>
    </submittedName>
</protein>
<dbReference type="InterPro" id="IPR029058">
    <property type="entry name" value="AB_hydrolase_fold"/>
</dbReference>
<gene>
    <name evidence="6" type="ORF">SAMN04489812_3856</name>
</gene>
<dbReference type="PANTHER" id="PTHR43248">
    <property type="entry name" value="2-SUCCINYL-6-HYDROXY-2,4-CYCLOHEXADIENE-1-CARBOXYLATE SYNTHASE"/>
    <property type="match status" value="1"/>
</dbReference>
<reference evidence="6 7" key="1">
    <citation type="submission" date="2016-10" db="EMBL/GenBank/DDBJ databases">
        <authorList>
            <person name="de Groot N.N."/>
        </authorList>
    </citation>
    <scope>NUCLEOTIDE SEQUENCE [LARGE SCALE GENOMIC DNA]</scope>
    <source>
        <strain evidence="6 7">DSM 21800</strain>
    </source>
</reference>
<feature type="domain" description="AB hydrolase-1" evidence="4">
    <location>
        <begin position="93"/>
        <end position="246"/>
    </location>
</feature>
<dbReference type="InterPro" id="IPR000073">
    <property type="entry name" value="AB_hydrolase_1"/>
</dbReference>
<comment type="similarity">
    <text evidence="1">Belongs to the peptidase S33 family.</text>
</comment>
<evidence type="ECO:0000256" key="3">
    <source>
        <dbReference type="ARBA" id="ARBA00022801"/>
    </source>
</evidence>
<dbReference type="PANTHER" id="PTHR43248:SF29">
    <property type="entry name" value="TRIPEPTIDYL AMINOPEPTIDASE"/>
    <property type="match status" value="1"/>
</dbReference>
<dbReference type="InterPro" id="IPR013595">
    <property type="entry name" value="Pept_S33_TAP-like_C"/>
</dbReference>
<dbReference type="SUPFAM" id="SSF53474">
    <property type="entry name" value="alpha/beta-Hydrolases"/>
    <property type="match status" value="1"/>
</dbReference>
<keyword evidence="3" id="KW-0378">Hydrolase</keyword>